<dbReference type="AlphaFoldDB" id="A0A3P3TW24"/>
<comment type="caution">
    <text evidence="1">The sequence shown here is derived from an EMBL/GenBank/DDBJ whole genome shotgun (WGS) entry which is preliminary data.</text>
</comment>
<proteinExistence type="predicted"/>
<name>A0A3P3TW24_9BACL</name>
<gene>
    <name evidence="1" type="ORF">EHV15_00385</name>
</gene>
<dbReference type="RefSeq" id="WP_128629532.1">
    <property type="nucleotide sequence ID" value="NZ_RRCN01000001.1"/>
</dbReference>
<dbReference type="SUPFAM" id="SSF56219">
    <property type="entry name" value="DNase I-like"/>
    <property type="match status" value="1"/>
</dbReference>
<dbReference type="InterPro" id="IPR036691">
    <property type="entry name" value="Endo/exonu/phosph_ase_sf"/>
</dbReference>
<reference evidence="1 2" key="1">
    <citation type="submission" date="2018-11" db="EMBL/GenBank/DDBJ databases">
        <title>Genome sequencing of Paenibacillus sp. KCOM 3021 (= ChDC PVNT-B20).</title>
        <authorList>
            <person name="Kook J.-K."/>
            <person name="Park S.-N."/>
            <person name="Lim Y.K."/>
        </authorList>
    </citation>
    <scope>NUCLEOTIDE SEQUENCE [LARGE SCALE GENOMIC DNA]</scope>
    <source>
        <strain evidence="1 2">KCOM 3021</strain>
    </source>
</reference>
<evidence type="ECO:0008006" key="3">
    <source>
        <dbReference type="Google" id="ProtNLM"/>
    </source>
</evidence>
<sequence>MERGAANERYDLEGENIWSSRRDMVAGIIRFHRPDLVGMQEVLHRQLEDLQERLPEYGWVGSGRDGNNNVVEIFM</sequence>
<evidence type="ECO:0000313" key="1">
    <source>
        <dbReference type="EMBL" id="RRJ61599.1"/>
    </source>
</evidence>
<dbReference type="EMBL" id="RRCN01000001">
    <property type="protein sequence ID" value="RRJ61599.1"/>
    <property type="molecule type" value="Genomic_DNA"/>
</dbReference>
<dbReference type="Gene3D" id="3.60.10.10">
    <property type="entry name" value="Endonuclease/exonuclease/phosphatase"/>
    <property type="match status" value="1"/>
</dbReference>
<keyword evidence="2" id="KW-1185">Reference proteome</keyword>
<accession>A0A3P3TW24</accession>
<evidence type="ECO:0000313" key="2">
    <source>
        <dbReference type="Proteomes" id="UP000267017"/>
    </source>
</evidence>
<organism evidence="1 2">
    <name type="scientific">Paenibacillus oralis</name>
    <dbReference type="NCBI Taxonomy" id="2490856"/>
    <lineage>
        <taxon>Bacteria</taxon>
        <taxon>Bacillati</taxon>
        <taxon>Bacillota</taxon>
        <taxon>Bacilli</taxon>
        <taxon>Bacillales</taxon>
        <taxon>Paenibacillaceae</taxon>
        <taxon>Paenibacillus</taxon>
    </lineage>
</organism>
<dbReference type="OrthoDB" id="9793162at2"/>
<protein>
    <recommendedName>
        <fullName evidence="3">Endonuclease/exonuclease/phosphatase domain-containing protein</fullName>
    </recommendedName>
</protein>
<dbReference type="Proteomes" id="UP000267017">
    <property type="component" value="Unassembled WGS sequence"/>
</dbReference>